<dbReference type="STRING" id="633440.SAMN05421869_126125"/>
<name>A0A1G9KIX3_9ACTN</name>
<dbReference type="InterPro" id="IPR001387">
    <property type="entry name" value="Cro/C1-type_HTH"/>
</dbReference>
<gene>
    <name evidence="2" type="ORF">SAMN05421869_126125</name>
</gene>
<evidence type="ECO:0000259" key="1">
    <source>
        <dbReference type="Pfam" id="PF19054"/>
    </source>
</evidence>
<dbReference type="EMBL" id="FNDJ01000026">
    <property type="protein sequence ID" value="SDL49447.1"/>
    <property type="molecule type" value="Genomic_DNA"/>
</dbReference>
<dbReference type="OrthoDB" id="4966777at2"/>
<dbReference type="InterPro" id="IPR043917">
    <property type="entry name" value="DUF5753"/>
</dbReference>
<evidence type="ECO:0000313" key="2">
    <source>
        <dbReference type="EMBL" id="SDL49447.1"/>
    </source>
</evidence>
<dbReference type="RefSeq" id="WP_090945089.1">
    <property type="nucleotide sequence ID" value="NZ_FNDJ01000026.1"/>
</dbReference>
<evidence type="ECO:0000313" key="3">
    <source>
        <dbReference type="Proteomes" id="UP000199202"/>
    </source>
</evidence>
<dbReference type="Proteomes" id="UP000199202">
    <property type="component" value="Unassembled WGS sequence"/>
</dbReference>
<proteinExistence type="predicted"/>
<dbReference type="AlphaFoldDB" id="A0A1G9KIX3"/>
<sequence length="291" mass="32628">MTSQDKIMEARQALAGRLRELRVNRTVAGRRMTGDRLAEAMGWPGHQAMISKIETAAQLPSVEDVRTWAIACGAEDQIPDLIAQTRDIDSMYAQWRRIERTGLGEIQQAFKSLYERTKELRVWQHSAIPGLLQTEDYARAHLATIIDFRGIPDNLDRAVAARMEQQEILSGARRFMFLLGEQALRTPVVPLERMDEQLDRLAGFTRESPNVSLGILPGTARPPVMPPENFWIYDGGEVRVDGVAAQFRLRKPEDVAVYERTFGELADVCVYGAAARALLEDARRALRVGAG</sequence>
<feature type="domain" description="DUF5753" evidence="1">
    <location>
        <begin position="110"/>
        <end position="280"/>
    </location>
</feature>
<organism evidence="2 3">
    <name type="scientific">Nonomuraea jiangxiensis</name>
    <dbReference type="NCBI Taxonomy" id="633440"/>
    <lineage>
        <taxon>Bacteria</taxon>
        <taxon>Bacillati</taxon>
        <taxon>Actinomycetota</taxon>
        <taxon>Actinomycetes</taxon>
        <taxon>Streptosporangiales</taxon>
        <taxon>Streptosporangiaceae</taxon>
        <taxon>Nonomuraea</taxon>
    </lineage>
</organism>
<dbReference type="Pfam" id="PF19054">
    <property type="entry name" value="DUF5753"/>
    <property type="match status" value="1"/>
</dbReference>
<dbReference type="Gene3D" id="1.10.260.40">
    <property type="entry name" value="lambda repressor-like DNA-binding domains"/>
    <property type="match status" value="1"/>
</dbReference>
<reference evidence="2 3" key="1">
    <citation type="submission" date="2016-10" db="EMBL/GenBank/DDBJ databases">
        <authorList>
            <person name="de Groot N.N."/>
        </authorList>
    </citation>
    <scope>NUCLEOTIDE SEQUENCE [LARGE SCALE GENOMIC DNA]</scope>
    <source>
        <strain evidence="2 3">CGMCC 4.6533</strain>
    </source>
</reference>
<dbReference type="CDD" id="cd00093">
    <property type="entry name" value="HTH_XRE"/>
    <property type="match status" value="1"/>
</dbReference>
<accession>A0A1G9KIX3</accession>
<keyword evidence="3" id="KW-1185">Reference proteome</keyword>
<dbReference type="InterPro" id="IPR010982">
    <property type="entry name" value="Lambda_DNA-bd_dom_sf"/>
</dbReference>
<dbReference type="GO" id="GO:0003677">
    <property type="term" value="F:DNA binding"/>
    <property type="evidence" value="ECO:0007669"/>
    <property type="project" value="InterPro"/>
</dbReference>
<protein>
    <recommendedName>
        <fullName evidence="1">DUF5753 domain-containing protein</fullName>
    </recommendedName>
</protein>